<comment type="caution">
    <text evidence="3">The sequence shown here is derived from an EMBL/GenBank/DDBJ whole genome shotgun (WGS) entry which is preliminary data.</text>
</comment>
<proteinExistence type="predicted"/>
<organism evidence="3 4">
    <name type="scientific">Saccharothrix mutabilis subsp. mutabilis</name>
    <dbReference type="NCBI Taxonomy" id="66855"/>
    <lineage>
        <taxon>Bacteria</taxon>
        <taxon>Bacillati</taxon>
        <taxon>Actinomycetota</taxon>
        <taxon>Actinomycetes</taxon>
        <taxon>Pseudonocardiales</taxon>
        <taxon>Pseudonocardiaceae</taxon>
        <taxon>Saccharothrix</taxon>
    </lineage>
</organism>
<reference evidence="4" key="1">
    <citation type="journal article" date="2019" name="Int. J. Syst. Evol. Microbiol.">
        <title>The Global Catalogue of Microorganisms (GCM) 10K type strain sequencing project: providing services to taxonomists for standard genome sequencing and annotation.</title>
        <authorList>
            <consortium name="The Broad Institute Genomics Platform"/>
            <consortium name="The Broad Institute Genome Sequencing Center for Infectious Disease"/>
            <person name="Wu L."/>
            <person name="Ma J."/>
        </authorList>
    </citation>
    <scope>NUCLEOTIDE SEQUENCE [LARGE SCALE GENOMIC DNA]</scope>
    <source>
        <strain evidence="4">JCM 3380</strain>
    </source>
</reference>
<sequence>MGRVTFQQLRRDGAFPLLGTLFGDRSSVLALLEDAGVPAAGVPPPDSLPPERFWREVCRRIDHGGFPLDLETLLLAAAEWYPGNAELRRLLAGSGPGRALCLLASPTNAARVRLEVEHRTILEASAQLRNLSVVVNPATRVRDIVPALLAAQPDLVHFAGHGTPDGSLLFEDDAGHAAPVAVDDLARTFAVLDELRCVLLNSCYTAAYAHALRSRAEAVVGSTIPLGDACATAFTRGFYTALGHGGTLRRAYDAGLAEMGLGGCPVSGMRYLEGTA</sequence>
<feature type="domain" description="Effector-associated" evidence="2">
    <location>
        <begin position="18"/>
        <end position="92"/>
    </location>
</feature>
<dbReference type="Pfam" id="PF12770">
    <property type="entry name" value="CHAT"/>
    <property type="match status" value="1"/>
</dbReference>
<dbReference type="Pfam" id="PF19955">
    <property type="entry name" value="EAD1"/>
    <property type="match status" value="1"/>
</dbReference>
<dbReference type="InterPro" id="IPR045430">
    <property type="entry name" value="EAD1"/>
</dbReference>
<dbReference type="RefSeq" id="WP_343937409.1">
    <property type="nucleotide sequence ID" value="NZ_BAAABU010000020.1"/>
</dbReference>
<keyword evidence="4" id="KW-1185">Reference proteome</keyword>
<evidence type="ECO:0000313" key="3">
    <source>
        <dbReference type="EMBL" id="GAA0252378.1"/>
    </source>
</evidence>
<name>A0ABP3E4T6_9PSEU</name>
<feature type="domain" description="CHAT" evidence="1">
    <location>
        <begin position="116"/>
        <end position="251"/>
    </location>
</feature>
<evidence type="ECO:0000259" key="1">
    <source>
        <dbReference type="Pfam" id="PF12770"/>
    </source>
</evidence>
<dbReference type="Proteomes" id="UP001500416">
    <property type="component" value="Unassembled WGS sequence"/>
</dbReference>
<evidence type="ECO:0008006" key="5">
    <source>
        <dbReference type="Google" id="ProtNLM"/>
    </source>
</evidence>
<evidence type="ECO:0000313" key="4">
    <source>
        <dbReference type="Proteomes" id="UP001500416"/>
    </source>
</evidence>
<evidence type="ECO:0000259" key="2">
    <source>
        <dbReference type="Pfam" id="PF19955"/>
    </source>
</evidence>
<dbReference type="EMBL" id="BAAABU010000020">
    <property type="protein sequence ID" value="GAA0252378.1"/>
    <property type="molecule type" value="Genomic_DNA"/>
</dbReference>
<protein>
    <recommendedName>
        <fullName evidence="5">CHAT domain-containing protein</fullName>
    </recommendedName>
</protein>
<dbReference type="InterPro" id="IPR024983">
    <property type="entry name" value="CHAT_dom"/>
</dbReference>
<gene>
    <name evidence="3" type="ORF">GCM10010492_61130</name>
</gene>
<accession>A0ABP3E4T6</accession>